<keyword evidence="2" id="KW-0812">Transmembrane</keyword>
<dbReference type="AlphaFoldDB" id="A0A7J7EN21"/>
<evidence type="ECO:0000313" key="6">
    <source>
        <dbReference type="EMBL" id="KAF5917128.1"/>
    </source>
</evidence>
<evidence type="ECO:0000256" key="1">
    <source>
        <dbReference type="ARBA" id="ARBA00004167"/>
    </source>
</evidence>
<organism evidence="6 7">
    <name type="scientific">Diceros bicornis minor</name>
    <name type="common">South-central black rhinoceros</name>
    <dbReference type="NCBI Taxonomy" id="77932"/>
    <lineage>
        <taxon>Eukaryota</taxon>
        <taxon>Metazoa</taxon>
        <taxon>Chordata</taxon>
        <taxon>Craniata</taxon>
        <taxon>Vertebrata</taxon>
        <taxon>Euteleostomi</taxon>
        <taxon>Mammalia</taxon>
        <taxon>Eutheria</taxon>
        <taxon>Laurasiatheria</taxon>
        <taxon>Perissodactyla</taxon>
        <taxon>Rhinocerotidae</taxon>
        <taxon>Diceros</taxon>
    </lineage>
</organism>
<dbReference type="InterPro" id="IPR036179">
    <property type="entry name" value="Ig-like_dom_sf"/>
</dbReference>
<evidence type="ECO:0000256" key="4">
    <source>
        <dbReference type="ARBA" id="ARBA00023136"/>
    </source>
</evidence>
<protein>
    <recommendedName>
        <fullName evidence="5">Ig-like domain-containing protein</fullName>
    </recommendedName>
</protein>
<sequence length="327" mass="37183">MLLCPTNNPYRKVQEETQGRFLLLRDPRTNDWSLDIRHAQRGDAGTHIFRLPRGSFARYNFRENQLFVYVTALTQTPDVHIQGTLESGHAKNITCVVPWACERGTPPTFSWIRDTFTSLGLKTPHISALTFTLGPQDHGTSLTCLVTFPGAGVSTERTIHLKVSYAPPNLTISVLQREDTDLTAVQSVLQLGGHRTDVQNTPSQRCCCCCRCCEQRDPRRRTVPGQEEIMPLQLLLLLLPVLRGVPTAQDQRYQLKLRESVTVQEGLCVLMPCKFSFPWTAFRTLQVFWFRKGEDRNRNSLVPTNKREQQLQESTQGQFFLLGDPQA</sequence>
<dbReference type="InterPro" id="IPR007110">
    <property type="entry name" value="Ig-like_dom"/>
</dbReference>
<accession>A0A7J7EN21</accession>
<evidence type="ECO:0000256" key="3">
    <source>
        <dbReference type="ARBA" id="ARBA00022989"/>
    </source>
</evidence>
<dbReference type="PANTHER" id="PTHR12035">
    <property type="entry name" value="SIALIC ACID BINDING IMMUNOGLOBULIN-LIKE LECTIN"/>
    <property type="match status" value="1"/>
</dbReference>
<comment type="caution">
    <text evidence="6">The sequence shown here is derived from an EMBL/GenBank/DDBJ whole genome shotgun (WGS) entry which is preliminary data.</text>
</comment>
<dbReference type="EMBL" id="JACDTQ010002604">
    <property type="protein sequence ID" value="KAF5917128.1"/>
    <property type="molecule type" value="Genomic_DNA"/>
</dbReference>
<evidence type="ECO:0000313" key="7">
    <source>
        <dbReference type="Proteomes" id="UP000551758"/>
    </source>
</evidence>
<dbReference type="PANTHER" id="PTHR12035:SF132">
    <property type="entry name" value="MYELOID CELL SURFACE ANTIGEN CD33"/>
    <property type="match status" value="1"/>
</dbReference>
<dbReference type="GO" id="GO:0005886">
    <property type="term" value="C:plasma membrane"/>
    <property type="evidence" value="ECO:0007669"/>
    <property type="project" value="TreeGrafter"/>
</dbReference>
<name>A0A7J7EN21_DICBM</name>
<dbReference type="SUPFAM" id="SSF48726">
    <property type="entry name" value="Immunoglobulin"/>
    <property type="match status" value="3"/>
</dbReference>
<proteinExistence type="predicted"/>
<comment type="subcellular location">
    <subcellularLocation>
        <location evidence="1">Membrane</location>
        <topology evidence="1">Single-pass membrane protein</topology>
    </subcellularLocation>
</comment>
<keyword evidence="4" id="KW-0472">Membrane</keyword>
<keyword evidence="3" id="KW-1133">Transmembrane helix</keyword>
<dbReference type="GO" id="GO:0007155">
    <property type="term" value="P:cell adhesion"/>
    <property type="evidence" value="ECO:0007669"/>
    <property type="project" value="TreeGrafter"/>
</dbReference>
<dbReference type="Gene3D" id="2.60.40.10">
    <property type="entry name" value="Immunoglobulins"/>
    <property type="match status" value="3"/>
</dbReference>
<keyword evidence="7" id="KW-1185">Reference proteome</keyword>
<feature type="domain" description="Ig-like" evidence="5">
    <location>
        <begin position="77"/>
        <end position="160"/>
    </location>
</feature>
<dbReference type="GO" id="GO:0033691">
    <property type="term" value="F:sialic acid binding"/>
    <property type="evidence" value="ECO:0007669"/>
    <property type="project" value="TreeGrafter"/>
</dbReference>
<reference evidence="6 7" key="1">
    <citation type="journal article" date="2020" name="Mol. Biol. Evol.">
        <title>Interspecific Gene Flow and the Evolution of Specialization in Black and White Rhinoceros.</title>
        <authorList>
            <person name="Moodley Y."/>
            <person name="Westbury M.V."/>
            <person name="Russo I.M."/>
            <person name="Gopalakrishnan S."/>
            <person name="Rakotoarivelo A."/>
            <person name="Olsen R.A."/>
            <person name="Prost S."/>
            <person name="Tunstall T."/>
            <person name="Ryder O.A."/>
            <person name="Dalen L."/>
            <person name="Bruford M.W."/>
        </authorList>
    </citation>
    <scope>NUCLEOTIDE SEQUENCE [LARGE SCALE GENOMIC DNA]</scope>
    <source>
        <strain evidence="6">SBR-YM</strain>
        <tissue evidence="6">Skin</tissue>
    </source>
</reference>
<dbReference type="Proteomes" id="UP000551758">
    <property type="component" value="Unassembled WGS sequence"/>
</dbReference>
<dbReference type="InterPro" id="IPR013783">
    <property type="entry name" value="Ig-like_fold"/>
</dbReference>
<dbReference type="PROSITE" id="PS50835">
    <property type="entry name" value="IG_LIKE"/>
    <property type="match status" value="1"/>
</dbReference>
<dbReference type="InterPro" id="IPR051036">
    <property type="entry name" value="SIGLEC"/>
</dbReference>
<evidence type="ECO:0000256" key="2">
    <source>
        <dbReference type="ARBA" id="ARBA00022692"/>
    </source>
</evidence>
<evidence type="ECO:0000259" key="5">
    <source>
        <dbReference type="PROSITE" id="PS50835"/>
    </source>
</evidence>
<gene>
    <name evidence="6" type="ORF">HPG69_014059</name>
</gene>